<evidence type="ECO:0000256" key="2">
    <source>
        <dbReference type="SAM" id="SignalP"/>
    </source>
</evidence>
<feature type="domain" description="Doubled CXXCH motif" evidence="3">
    <location>
        <begin position="155"/>
        <end position="189"/>
    </location>
</feature>
<dbReference type="SUPFAM" id="SSF48695">
    <property type="entry name" value="Multiheme cytochromes"/>
    <property type="match status" value="1"/>
</dbReference>
<evidence type="ECO:0000256" key="1">
    <source>
        <dbReference type="ARBA" id="ARBA00022729"/>
    </source>
</evidence>
<dbReference type="eggNOG" id="COG3005">
    <property type="taxonomic scope" value="Bacteria"/>
</dbReference>
<dbReference type="GO" id="GO:0016491">
    <property type="term" value="F:oxidoreductase activity"/>
    <property type="evidence" value="ECO:0007669"/>
    <property type="project" value="TreeGrafter"/>
</dbReference>
<protein>
    <submittedName>
        <fullName evidence="4">Decaheme c-type cytochrome, DmsE family protein</fullName>
    </submittedName>
</protein>
<evidence type="ECO:0000259" key="3">
    <source>
        <dbReference type="Pfam" id="PF09699"/>
    </source>
</evidence>
<dbReference type="Proteomes" id="UP000013232">
    <property type="component" value="Unassembled WGS sequence"/>
</dbReference>
<keyword evidence="5" id="KW-1185">Reference proteome</keyword>
<dbReference type="NCBIfam" id="TIGR03508">
    <property type="entry name" value="decahem_SO"/>
    <property type="match status" value="1"/>
</dbReference>
<dbReference type="Gene3D" id="1.10.287.3080">
    <property type="match status" value="1"/>
</dbReference>
<dbReference type="InterPro" id="IPR010177">
    <property type="entry name" value="Paired_CXXCH_1"/>
</dbReference>
<dbReference type="InterPro" id="IPR020015">
    <property type="entry name" value="Decahaem_cyt-c_DmsE"/>
</dbReference>
<evidence type="ECO:0000313" key="4">
    <source>
        <dbReference type="EMBL" id="ENO87165.1"/>
    </source>
</evidence>
<name>N6Y6F4_THAL4</name>
<proteinExistence type="predicted"/>
<dbReference type="InterPro" id="IPR036280">
    <property type="entry name" value="Multihaem_cyt_sf"/>
</dbReference>
<comment type="caution">
    <text evidence="4">The sequence shown here is derived from an EMBL/GenBank/DDBJ whole genome shotgun (WGS) entry which is preliminary data.</text>
</comment>
<dbReference type="Pfam" id="PF09699">
    <property type="entry name" value="Paired_CXXCH_1"/>
    <property type="match status" value="3"/>
</dbReference>
<accession>N6Y6F4</accession>
<dbReference type="PANTHER" id="PTHR35038:SF6">
    <property type="entry name" value="SURFACE LOCALIZED DECAHEME CYTOCHROME C LIPOPROTEIN"/>
    <property type="match status" value="1"/>
</dbReference>
<feature type="chain" id="PRO_5004128026" evidence="2">
    <location>
        <begin position="28"/>
        <end position="331"/>
    </location>
</feature>
<organism evidence="4 5">
    <name type="scientific">Thauera linaloolentis (strain DSM 12138 / JCM 21573 / CCUG 41526 / CIP 105981 / IAM 15112 / NBRC 102519 / 47Lol)</name>
    <dbReference type="NCBI Taxonomy" id="1123367"/>
    <lineage>
        <taxon>Bacteria</taxon>
        <taxon>Pseudomonadati</taxon>
        <taxon>Pseudomonadota</taxon>
        <taxon>Betaproteobacteria</taxon>
        <taxon>Rhodocyclales</taxon>
        <taxon>Zoogloeaceae</taxon>
        <taxon>Thauera</taxon>
    </lineage>
</organism>
<evidence type="ECO:0000313" key="5">
    <source>
        <dbReference type="Proteomes" id="UP000013232"/>
    </source>
</evidence>
<dbReference type="STRING" id="1123367.GCA_000621305_02564"/>
<dbReference type="Gene3D" id="3.90.10.10">
    <property type="entry name" value="Cytochrome C3"/>
    <property type="match status" value="1"/>
</dbReference>
<feature type="signal peptide" evidence="2">
    <location>
        <begin position="1"/>
        <end position="27"/>
    </location>
</feature>
<feature type="domain" description="Doubled CXXCH motif" evidence="3">
    <location>
        <begin position="246"/>
        <end position="283"/>
    </location>
</feature>
<sequence>MKLSGVFPALRAVLTAAALFAGGAAGAADEPARHATYVGEQVCVSCHQVEESHFGHTLHAKIFRQNPKNETERQVCEACHGPGSLHAENMGSEAADPVAQGGEAWDKIVDKSLIIGFTKSWGTPLDKQNGQCLSCHEGGQRMHWPGSAHDLNKLACSDCHNPMARFSGTSLLKKQSITQTCESCHSQQRAEFRKRSHMPVPEGKMSCVDCHNPHGTTTAPLLKADSVNDLCYSCHAEKRGPFVWEHAPVREACTNCHTPHGSNHDKLLQVARPALCQQCHANTNHPSVFYNTSQMAGNDTGLNSRVMGRSCQNCHTQVHGSNHPAGARFQR</sequence>
<dbReference type="RefSeq" id="WP_004338940.1">
    <property type="nucleotide sequence ID" value="NZ_AMXE01000042.1"/>
</dbReference>
<reference evidence="4 5" key="1">
    <citation type="submission" date="2012-09" db="EMBL/GenBank/DDBJ databases">
        <title>Draft Genome Sequences of 6 Strains from Genus Thauera.</title>
        <authorList>
            <person name="Liu B."/>
            <person name="Shapleigh J.P."/>
            <person name="Frostegard A.H."/>
        </authorList>
    </citation>
    <scope>NUCLEOTIDE SEQUENCE [LARGE SCALE GENOMIC DNA]</scope>
    <source>
        <strain evidence="5">47Lol / DSM 12138</strain>
    </source>
</reference>
<dbReference type="EMBL" id="AMXE01000042">
    <property type="protein sequence ID" value="ENO87165.1"/>
    <property type="molecule type" value="Genomic_DNA"/>
</dbReference>
<gene>
    <name evidence="4" type="ORF">C666_11675</name>
</gene>
<dbReference type="NCBIfam" id="TIGR01905">
    <property type="entry name" value="paired_CXXCH_1"/>
    <property type="match status" value="2"/>
</dbReference>
<dbReference type="PANTHER" id="PTHR35038">
    <property type="entry name" value="DISSIMILATORY SULFITE REDUCTASE SIRA"/>
    <property type="match status" value="1"/>
</dbReference>
<keyword evidence="1 2" id="KW-0732">Signal</keyword>
<dbReference type="InterPro" id="IPR051829">
    <property type="entry name" value="Multiheme_Cytochr_ET"/>
</dbReference>
<feature type="domain" description="Doubled CXXCH motif" evidence="3">
    <location>
        <begin position="197"/>
        <end position="239"/>
    </location>
</feature>
<dbReference type="AlphaFoldDB" id="N6Y6F4"/>